<feature type="transmembrane region" description="Helical" evidence="1">
    <location>
        <begin position="122"/>
        <end position="144"/>
    </location>
</feature>
<evidence type="ECO:0000313" key="2">
    <source>
        <dbReference type="EMBL" id="JAT78764.1"/>
    </source>
</evidence>
<feature type="transmembrane region" description="Helical" evidence="1">
    <location>
        <begin position="79"/>
        <end position="101"/>
    </location>
</feature>
<evidence type="ECO:0000256" key="1">
    <source>
        <dbReference type="SAM" id="Phobius"/>
    </source>
</evidence>
<accession>A0A1D2AHT5</accession>
<feature type="transmembrane region" description="Helical" evidence="1">
    <location>
        <begin position="6"/>
        <end position="30"/>
    </location>
</feature>
<name>A0A1D2AHT5_ORNBR</name>
<keyword evidence="1" id="KW-0812">Transmembrane</keyword>
<protein>
    <submittedName>
        <fullName evidence="2">Uncharacterized protein</fullName>
    </submittedName>
</protein>
<dbReference type="EMBL" id="GETE01001140">
    <property type="protein sequence ID" value="JAT78764.1"/>
    <property type="molecule type" value="Transcribed_RNA"/>
</dbReference>
<dbReference type="AlphaFoldDB" id="A0A1D2AHT5"/>
<keyword evidence="1" id="KW-1133">Transmembrane helix</keyword>
<feature type="transmembrane region" description="Helical" evidence="1">
    <location>
        <begin position="51"/>
        <end position="73"/>
    </location>
</feature>
<feature type="non-terminal residue" evidence="2">
    <location>
        <position position="1"/>
    </location>
</feature>
<sequence length="171" mass="16420">GITGTCPVVFLVGVIVGGTAGVVFPVPAFCGCDEREGGSVEAGVSSPSRSVLLDGGAGAVVASSFPVDFIVGITGTCPVVFLVGVIVGGTAGVVFPVPAFCGCDEREGGSVEAGVSSPSRSVLLDGGAGAVVASSFPVDFIVGITGTCPVVFLVGVIVGGTAGVVFPVPAF</sequence>
<feature type="transmembrane region" description="Helical" evidence="1">
    <location>
        <begin position="150"/>
        <end position="170"/>
    </location>
</feature>
<reference evidence="2" key="1">
    <citation type="submission" date="2016-07" db="EMBL/GenBank/DDBJ databases">
        <title>Salivary Glands transcriptome analysis on engorged females of Ornithodoros brasiliensis (Acari:Argasidae).</title>
        <authorList>
            <person name="Simons S.M."/>
            <person name="Carvalho E."/>
            <person name="Junqueira-de-Azevedo I."/>
            <person name="Ho P.L."/>
            <person name="Giovanni D."/>
            <person name="Mendonca R."/>
            <person name="Onofrio V."/>
            <person name="Landulfo G."/>
            <person name="Ramirez D."/>
            <person name="Barros-Battesti D."/>
        </authorList>
    </citation>
    <scope>NUCLEOTIDE SEQUENCE</scope>
    <source>
        <strain evidence="2">Female</strain>
        <tissue evidence="2">Salivary gland</tissue>
    </source>
</reference>
<feature type="non-terminal residue" evidence="2">
    <location>
        <position position="171"/>
    </location>
</feature>
<proteinExistence type="predicted"/>
<organism evidence="2">
    <name type="scientific">Ornithodoros brasiliensis</name>
    <name type="common">Mouro tick</name>
    <dbReference type="NCBI Taxonomy" id="888526"/>
    <lineage>
        <taxon>Eukaryota</taxon>
        <taxon>Metazoa</taxon>
        <taxon>Ecdysozoa</taxon>
        <taxon>Arthropoda</taxon>
        <taxon>Chelicerata</taxon>
        <taxon>Arachnida</taxon>
        <taxon>Acari</taxon>
        <taxon>Parasitiformes</taxon>
        <taxon>Ixodida</taxon>
        <taxon>Ixodoidea</taxon>
        <taxon>Argasidae</taxon>
        <taxon>Ornithodorinae</taxon>
        <taxon>Ornithodoros</taxon>
    </lineage>
</organism>
<keyword evidence="1" id="KW-0472">Membrane</keyword>